<name>A0AAP2RLC2_9FIRM</name>
<protein>
    <submittedName>
        <fullName evidence="7">FUSC family protein</fullName>
    </submittedName>
</protein>
<feature type="transmembrane region" description="Helical" evidence="5">
    <location>
        <begin position="137"/>
        <end position="155"/>
    </location>
</feature>
<organism evidence="7 8">
    <name type="scientific">Lientehia hominis</name>
    <dbReference type="NCBI Taxonomy" id="2897778"/>
    <lineage>
        <taxon>Bacteria</taxon>
        <taxon>Bacillati</taxon>
        <taxon>Bacillota</taxon>
        <taxon>Clostridia</taxon>
        <taxon>Lachnospirales</taxon>
        <taxon>Lachnospiraceae</taxon>
        <taxon>Lientehia</taxon>
    </lineage>
</organism>
<keyword evidence="3 5" id="KW-1133">Transmembrane helix</keyword>
<comment type="subcellular location">
    <subcellularLocation>
        <location evidence="1">Membrane</location>
        <topology evidence="1">Multi-pass membrane protein</topology>
    </subcellularLocation>
</comment>
<dbReference type="EMBL" id="JAJNOR010000005">
    <property type="protein sequence ID" value="MCD2493028.1"/>
    <property type="molecule type" value="Genomic_DNA"/>
</dbReference>
<reference evidence="7 8" key="1">
    <citation type="submission" date="2021-11" db="EMBL/GenBank/DDBJ databases">
        <title>Lacrimispora sp. nov. NSJ-141 isolated from human feces.</title>
        <authorList>
            <person name="Abdugheni R."/>
        </authorList>
    </citation>
    <scope>NUCLEOTIDE SEQUENCE [LARGE SCALE GENOMIC DNA]</scope>
    <source>
        <strain evidence="7 8">NSJ-141</strain>
    </source>
</reference>
<feature type="transmembrane region" description="Helical" evidence="5">
    <location>
        <begin position="87"/>
        <end position="105"/>
    </location>
</feature>
<evidence type="ECO:0000313" key="7">
    <source>
        <dbReference type="EMBL" id="MCD2493028.1"/>
    </source>
</evidence>
<gene>
    <name evidence="7" type="ORF">LQE92_10370</name>
</gene>
<keyword evidence="8" id="KW-1185">Reference proteome</keyword>
<accession>A0AAP2RLC2</accession>
<evidence type="ECO:0000256" key="2">
    <source>
        <dbReference type="ARBA" id="ARBA00022692"/>
    </source>
</evidence>
<dbReference type="InterPro" id="IPR049453">
    <property type="entry name" value="Memb_transporter_dom"/>
</dbReference>
<feature type="transmembrane region" description="Helical" evidence="5">
    <location>
        <begin position="39"/>
        <end position="57"/>
    </location>
</feature>
<feature type="transmembrane region" description="Helical" evidence="5">
    <location>
        <begin position="383"/>
        <end position="400"/>
    </location>
</feature>
<dbReference type="AlphaFoldDB" id="A0AAP2RLC2"/>
<keyword evidence="4 5" id="KW-0472">Membrane</keyword>
<dbReference type="Proteomes" id="UP001299265">
    <property type="component" value="Unassembled WGS sequence"/>
</dbReference>
<feature type="transmembrane region" description="Helical" evidence="5">
    <location>
        <begin position="64"/>
        <end position="81"/>
    </location>
</feature>
<dbReference type="GO" id="GO:0016020">
    <property type="term" value="C:membrane"/>
    <property type="evidence" value="ECO:0007669"/>
    <property type="project" value="UniProtKB-SubCell"/>
</dbReference>
<dbReference type="RefSeq" id="WP_231062890.1">
    <property type="nucleotide sequence ID" value="NZ_JAJNOR010000005.1"/>
</dbReference>
<feature type="domain" description="Integral membrane bound transporter" evidence="6">
    <location>
        <begin position="346"/>
        <end position="467"/>
    </location>
</feature>
<dbReference type="Pfam" id="PF13515">
    <property type="entry name" value="FUSC_2"/>
    <property type="match status" value="1"/>
</dbReference>
<evidence type="ECO:0000256" key="4">
    <source>
        <dbReference type="ARBA" id="ARBA00023136"/>
    </source>
</evidence>
<evidence type="ECO:0000256" key="5">
    <source>
        <dbReference type="SAM" id="Phobius"/>
    </source>
</evidence>
<keyword evidence="2 5" id="KW-0812">Transmembrane</keyword>
<feature type="transmembrane region" description="Helical" evidence="5">
    <location>
        <begin position="334"/>
        <end position="353"/>
    </location>
</feature>
<proteinExistence type="predicted"/>
<feature type="transmembrane region" description="Helical" evidence="5">
    <location>
        <begin position="112"/>
        <end position="131"/>
    </location>
</feature>
<evidence type="ECO:0000259" key="6">
    <source>
        <dbReference type="Pfam" id="PF13515"/>
    </source>
</evidence>
<feature type="transmembrane region" description="Helical" evidence="5">
    <location>
        <begin position="420"/>
        <end position="441"/>
    </location>
</feature>
<feature type="transmembrane region" description="Helical" evidence="5">
    <location>
        <begin position="12"/>
        <end position="33"/>
    </location>
</feature>
<sequence>MRKIAQNVRAKFIFATLSFIFIIIYVNLFPRIFGQENNIVAVIFTIMMSASMVRDLTAVPLKHLMIQAFTMVMMAVCACLVSNLDPWLALPVNFMMIFAILYAFTYEYADHLYFPYILSYLFLVFISPVGFSRLPVRMLAMAAGAVSVIGYQLVMGRKRVAVTARGILCSLIDFAQESISCRLEECDSMPDRNEVHRQVCGLSQTVHDRRKKLFQVSDAGFAMIDAGRGLEHVLLLLSENELWSEPEKQEELKAVRSVLNQYRAFLDGRKDGLPTEDDGMFERVGEIKDALLYVRDKLQEMTSPKRRTHICKTALSPKARLKAAIGVSPVRLTYALRTAILLSAFTLFVQTLALPHGKWLLFTLASLSLPYSDDVQPKMKKRVLATVIGGVSSATIYSLIPSAGGRTAAMMASGYLSFYFADYTGTFACSTVGALGGAVFMSSFSFADVGGMVLVRLCYIILGALIAYGANCLICPYSREKATVQLLKKYTETAELIKKLCRQGICDIQMYYDLVMNVHMQEEKLRRNAQISGWKEMDVLLERIRSQVRQEHRRYADRPALQTAE</sequence>
<evidence type="ECO:0000256" key="3">
    <source>
        <dbReference type="ARBA" id="ARBA00022989"/>
    </source>
</evidence>
<comment type="caution">
    <text evidence="7">The sequence shown here is derived from an EMBL/GenBank/DDBJ whole genome shotgun (WGS) entry which is preliminary data.</text>
</comment>
<evidence type="ECO:0000256" key="1">
    <source>
        <dbReference type="ARBA" id="ARBA00004141"/>
    </source>
</evidence>
<evidence type="ECO:0000313" key="8">
    <source>
        <dbReference type="Proteomes" id="UP001299265"/>
    </source>
</evidence>
<feature type="transmembrane region" description="Helical" evidence="5">
    <location>
        <begin position="453"/>
        <end position="470"/>
    </location>
</feature>